<dbReference type="KEGG" id="dpte:113793114"/>
<evidence type="ECO:0000256" key="6">
    <source>
        <dbReference type="ARBA" id="ARBA00022741"/>
    </source>
</evidence>
<sequence>MEFFGKFTDHLKGWFQNQRPSSSSSMIVRQNSSQTNMSSGSIQPQSTPQSARSSSAKNDKLSHFLIKNNAADIQCTSTTSLTMTTTTTTMIRSPNALANNTPIRISLKPTTTVNNNSPSLTIKSPHLHQQQVLPPSSLSLSSSHWSTSRSPDTPGGTTTLSTMNPVSPTNASNHHHHPTYNNNYHNNTPPYYQYNRQQQQPNNHSLDYGYQMHYSNNQSTASSSSSTTSFGGQVPLTPGPYNASSIGIGPSSYSAINTPDSPVNFRRQYSLNVNQRGGHHSHHYHNNNNSSGGNASRLQLDLRSHKNSPAYQQQSASTDLIDKHSLSPRPRPKDLSLSNSQDNMLKQMDGHHNSSRFGDVCSGGAPNRIPKPLKLKASLSSSSNVQNRSQPRPCDGLFDNPNGSNNSNNHYHHSNKQNYHHDSSGKVSANTVTNSSGRVGSARCTASGVSTPHSVYYQNRLELSRNSFLLTIGETKFENVKESDFLQIRELGAGSFAQVCKMLHRPSNVHLAVKKMRRSGNPDEIRHIQRDRDLLQKSNHEHVVQCYGYLILETEIWIFMELMATCFDRLIKHLSKRNETVPERIIGKVAVATIDALDYLKKELQAIHRDIKPSNILINDQGIIKLCDFGISGYLIDSKAHTRTVGSTPYMAPERIQPPSDGTYDIRSDIWSMGITLIEIATGQFPYKDWSSIFEILSIVIQQEPPRLPDDKGFSEDFKSFIKACLTKEAEKRPKYKELMNFPFYQYYSKTYVDVAEWFKHTQYDNVSVTTTNTPTLATTTTTTNNDNSHSSFADIQQLTNQSHSSSASSLASNSTPK</sequence>
<evidence type="ECO:0000313" key="19">
    <source>
        <dbReference type="RefSeq" id="XP_027198886.1"/>
    </source>
</evidence>
<comment type="subcellular location">
    <subcellularLocation>
        <location evidence="1">Cytoplasm</location>
    </subcellularLocation>
</comment>
<feature type="compositionally biased region" description="Low complexity" evidence="16">
    <location>
        <begin position="179"/>
        <end position="196"/>
    </location>
</feature>
<keyword evidence="7" id="KW-0418">Kinase</keyword>
<dbReference type="InterPro" id="IPR017441">
    <property type="entry name" value="Protein_kinase_ATP_BS"/>
</dbReference>
<dbReference type="GO" id="GO:0010508">
    <property type="term" value="P:positive regulation of autophagy"/>
    <property type="evidence" value="ECO:0007669"/>
    <property type="project" value="UniProtKB-ARBA"/>
</dbReference>
<evidence type="ECO:0000256" key="13">
    <source>
        <dbReference type="ARBA" id="ARBA00049299"/>
    </source>
</evidence>
<feature type="compositionally biased region" description="Low complexity" evidence="16">
    <location>
        <begin position="773"/>
        <end position="788"/>
    </location>
</feature>
<dbReference type="Pfam" id="PF00069">
    <property type="entry name" value="Pkinase"/>
    <property type="match status" value="1"/>
</dbReference>
<dbReference type="PANTHER" id="PTHR47238">
    <property type="entry name" value="MITOGEN-ACTIVATED PROTEIN KINASE KINASE 5"/>
    <property type="match status" value="1"/>
</dbReference>
<evidence type="ECO:0000256" key="1">
    <source>
        <dbReference type="ARBA" id="ARBA00004496"/>
    </source>
</evidence>
<dbReference type="SUPFAM" id="SSF56112">
    <property type="entry name" value="Protein kinase-like (PK-like)"/>
    <property type="match status" value="1"/>
</dbReference>
<dbReference type="GO" id="GO:0043068">
    <property type="term" value="P:positive regulation of programmed cell death"/>
    <property type="evidence" value="ECO:0007669"/>
    <property type="project" value="UniProtKB-ARBA"/>
</dbReference>
<evidence type="ECO:0000256" key="4">
    <source>
        <dbReference type="ARBA" id="ARBA00022553"/>
    </source>
</evidence>
<evidence type="ECO:0000256" key="2">
    <source>
        <dbReference type="ARBA" id="ARBA00022490"/>
    </source>
</evidence>
<evidence type="ECO:0000256" key="7">
    <source>
        <dbReference type="ARBA" id="ARBA00022777"/>
    </source>
</evidence>
<evidence type="ECO:0000256" key="10">
    <source>
        <dbReference type="ARBA" id="ARBA00038035"/>
    </source>
</evidence>
<comment type="catalytic activity">
    <reaction evidence="14">
        <text>L-tyrosyl-[protein] + ATP = O-phospho-L-tyrosyl-[protein] + ADP + H(+)</text>
        <dbReference type="Rhea" id="RHEA:10596"/>
        <dbReference type="Rhea" id="RHEA-COMP:10136"/>
        <dbReference type="Rhea" id="RHEA-COMP:20101"/>
        <dbReference type="ChEBI" id="CHEBI:15378"/>
        <dbReference type="ChEBI" id="CHEBI:30616"/>
        <dbReference type="ChEBI" id="CHEBI:46858"/>
        <dbReference type="ChEBI" id="CHEBI:61978"/>
        <dbReference type="ChEBI" id="CHEBI:456216"/>
        <dbReference type="EC" id="2.7.12.2"/>
    </reaction>
</comment>
<proteinExistence type="inferred from homology"/>
<dbReference type="InterPro" id="IPR011009">
    <property type="entry name" value="Kinase-like_dom_sf"/>
</dbReference>
<feature type="compositionally biased region" description="Low complexity" evidence="16">
    <location>
        <begin position="798"/>
        <end position="818"/>
    </location>
</feature>
<dbReference type="InterPro" id="IPR052468">
    <property type="entry name" value="Dual_spec_MAPK_kinase"/>
</dbReference>
<comment type="similarity">
    <text evidence="10">Belongs to the protein kinase superfamily. STE Ser/Thr protein kinase family. MAP kinase kinase subfamily.</text>
</comment>
<dbReference type="GO" id="GO:0005737">
    <property type="term" value="C:cytoplasm"/>
    <property type="evidence" value="ECO:0007669"/>
    <property type="project" value="UniProtKB-SubCell"/>
</dbReference>
<dbReference type="Gene3D" id="3.30.200.20">
    <property type="entry name" value="Phosphorylase Kinase, domain 1"/>
    <property type="match status" value="1"/>
</dbReference>
<organism evidence="18 19">
    <name type="scientific">Dermatophagoides pteronyssinus</name>
    <name type="common">European house dust mite</name>
    <dbReference type="NCBI Taxonomy" id="6956"/>
    <lineage>
        <taxon>Eukaryota</taxon>
        <taxon>Metazoa</taxon>
        <taxon>Ecdysozoa</taxon>
        <taxon>Arthropoda</taxon>
        <taxon>Chelicerata</taxon>
        <taxon>Arachnida</taxon>
        <taxon>Acari</taxon>
        <taxon>Acariformes</taxon>
        <taxon>Sarcoptiformes</taxon>
        <taxon>Astigmata</taxon>
        <taxon>Psoroptidia</taxon>
        <taxon>Analgoidea</taxon>
        <taxon>Pyroglyphidae</taxon>
        <taxon>Dermatophagoidinae</taxon>
        <taxon>Dermatophagoides</taxon>
    </lineage>
</organism>
<feature type="compositionally biased region" description="Polar residues" evidence="16">
    <location>
        <begin position="18"/>
        <end position="56"/>
    </location>
</feature>
<dbReference type="GO" id="GO:0004708">
    <property type="term" value="F:MAP kinase kinase activity"/>
    <property type="evidence" value="ECO:0007669"/>
    <property type="project" value="UniProtKB-EC"/>
</dbReference>
<evidence type="ECO:0000256" key="5">
    <source>
        <dbReference type="ARBA" id="ARBA00022679"/>
    </source>
</evidence>
<feature type="compositionally biased region" description="Polar residues" evidence="16">
    <location>
        <begin position="425"/>
        <end position="438"/>
    </location>
</feature>
<dbReference type="PANTHER" id="PTHR47238:SF2">
    <property type="entry name" value="DUAL SPECIFICITY MITOGEN-ACTIVATED PROTEIN KINASE KINASE HEMIPTEROUS"/>
    <property type="match status" value="1"/>
</dbReference>
<evidence type="ECO:0000256" key="16">
    <source>
        <dbReference type="SAM" id="MobiDB-lite"/>
    </source>
</evidence>
<evidence type="ECO:0000256" key="14">
    <source>
        <dbReference type="ARBA" id="ARBA00051693"/>
    </source>
</evidence>
<feature type="compositionally biased region" description="Polar residues" evidence="16">
    <location>
        <begin position="307"/>
        <end position="318"/>
    </location>
</feature>
<dbReference type="InParanoid" id="A0A6P6Y1A3"/>
<dbReference type="FunFam" id="1.10.510.10:FF:000687">
    <property type="entry name" value="MAP kinase kinase MKK1/SSP32"/>
    <property type="match status" value="1"/>
</dbReference>
<feature type="domain" description="Protein kinase" evidence="17">
    <location>
        <begin position="485"/>
        <end position="745"/>
    </location>
</feature>
<keyword evidence="5" id="KW-0808">Transferase</keyword>
<name>A0A6P6Y1A3_DERPT</name>
<feature type="region of interest" description="Disordered" evidence="16">
    <location>
        <begin position="127"/>
        <end position="196"/>
    </location>
</feature>
<feature type="region of interest" description="Disordered" evidence="16">
    <location>
        <begin position="215"/>
        <end position="236"/>
    </location>
</feature>
<dbReference type="GO" id="GO:0004674">
    <property type="term" value="F:protein serine/threonine kinase activity"/>
    <property type="evidence" value="ECO:0007669"/>
    <property type="project" value="UniProtKB-KW"/>
</dbReference>
<feature type="region of interest" description="Disordered" evidence="16">
    <location>
        <begin position="773"/>
        <end position="818"/>
    </location>
</feature>
<evidence type="ECO:0000256" key="15">
    <source>
        <dbReference type="PROSITE-ProRule" id="PRU10141"/>
    </source>
</evidence>
<dbReference type="PROSITE" id="PS50011">
    <property type="entry name" value="PROTEIN_KINASE_DOM"/>
    <property type="match status" value="1"/>
</dbReference>
<feature type="compositionally biased region" description="Low complexity" evidence="16">
    <location>
        <begin position="370"/>
        <end position="383"/>
    </location>
</feature>
<dbReference type="OrthoDB" id="10252354at2759"/>
<dbReference type="InterPro" id="IPR000719">
    <property type="entry name" value="Prot_kinase_dom"/>
</dbReference>
<keyword evidence="2" id="KW-0963">Cytoplasm</keyword>
<feature type="compositionally biased region" description="Low complexity" evidence="16">
    <location>
        <begin position="219"/>
        <end position="229"/>
    </location>
</feature>
<keyword evidence="9" id="KW-0829">Tyrosine-protein kinase</keyword>
<dbReference type="EC" id="2.7.12.2" evidence="11"/>
<gene>
    <name evidence="19" type="primary">LOC113793114</name>
</gene>
<keyword evidence="8 15" id="KW-0067">ATP-binding</keyword>
<protein>
    <recommendedName>
        <fullName evidence="11">mitogen-activated protein kinase kinase</fullName>
        <ecNumber evidence="11">2.7.12.2</ecNumber>
    </recommendedName>
</protein>
<dbReference type="OMA" id="TEIWIFM"/>
<dbReference type="GO" id="GO:0004713">
    <property type="term" value="F:protein tyrosine kinase activity"/>
    <property type="evidence" value="ECO:0007669"/>
    <property type="project" value="UniProtKB-KW"/>
</dbReference>
<dbReference type="Gene3D" id="1.10.510.10">
    <property type="entry name" value="Transferase(Phosphotransferase) domain 1"/>
    <property type="match status" value="1"/>
</dbReference>
<evidence type="ECO:0000256" key="9">
    <source>
        <dbReference type="ARBA" id="ARBA00023137"/>
    </source>
</evidence>
<evidence type="ECO:0000256" key="12">
    <source>
        <dbReference type="ARBA" id="ARBA00049014"/>
    </source>
</evidence>
<dbReference type="SMART" id="SM00220">
    <property type="entry name" value="S_TKc"/>
    <property type="match status" value="1"/>
</dbReference>
<feature type="region of interest" description="Disordered" evidence="16">
    <location>
        <begin position="275"/>
        <end position="445"/>
    </location>
</feature>
<dbReference type="Proteomes" id="UP000515146">
    <property type="component" value="Unplaced"/>
</dbReference>
<feature type="binding site" evidence="15">
    <location>
        <position position="515"/>
    </location>
    <ligand>
        <name>ATP</name>
        <dbReference type="ChEBI" id="CHEBI:30616"/>
    </ligand>
</feature>
<keyword evidence="3" id="KW-0723">Serine/threonine-protein kinase</keyword>
<evidence type="ECO:0000256" key="3">
    <source>
        <dbReference type="ARBA" id="ARBA00022527"/>
    </source>
</evidence>
<feature type="compositionally biased region" description="Polar residues" evidence="16">
    <location>
        <begin position="155"/>
        <end position="172"/>
    </location>
</feature>
<evidence type="ECO:0000256" key="8">
    <source>
        <dbReference type="ARBA" id="ARBA00022840"/>
    </source>
</evidence>
<dbReference type="PROSITE" id="PS00107">
    <property type="entry name" value="PROTEIN_KINASE_ATP"/>
    <property type="match status" value="1"/>
</dbReference>
<accession>A0A6P6Y1A3</accession>
<dbReference type="FunFam" id="3.30.200.20:FF:000040">
    <property type="entry name" value="Dual specificity mitogen-activated protein kinase kinase"/>
    <property type="match status" value="1"/>
</dbReference>
<feature type="compositionally biased region" description="Low complexity" evidence="16">
    <location>
        <begin position="133"/>
        <end position="151"/>
    </location>
</feature>
<dbReference type="GO" id="GO:0006950">
    <property type="term" value="P:response to stress"/>
    <property type="evidence" value="ECO:0007669"/>
    <property type="project" value="UniProtKB-ARBA"/>
</dbReference>
<keyword evidence="4" id="KW-0597">Phosphoprotein</keyword>
<feature type="compositionally biased region" description="Low complexity" evidence="16">
    <location>
        <begin position="286"/>
        <end position="296"/>
    </location>
</feature>
<evidence type="ECO:0000256" key="11">
    <source>
        <dbReference type="ARBA" id="ARBA00038999"/>
    </source>
</evidence>
<reference evidence="19" key="1">
    <citation type="submission" date="2025-08" db="UniProtKB">
        <authorList>
            <consortium name="RefSeq"/>
        </authorList>
    </citation>
    <scope>IDENTIFICATION</scope>
    <source>
        <strain evidence="19">Airmid</strain>
    </source>
</reference>
<keyword evidence="18" id="KW-1185">Reference proteome</keyword>
<comment type="catalytic activity">
    <reaction evidence="13">
        <text>L-threonyl-[protein] + ATP = O-phospho-L-threonyl-[protein] + ADP + H(+)</text>
        <dbReference type="Rhea" id="RHEA:46608"/>
        <dbReference type="Rhea" id="RHEA-COMP:11060"/>
        <dbReference type="Rhea" id="RHEA-COMP:11605"/>
        <dbReference type="ChEBI" id="CHEBI:15378"/>
        <dbReference type="ChEBI" id="CHEBI:30013"/>
        <dbReference type="ChEBI" id="CHEBI:30616"/>
        <dbReference type="ChEBI" id="CHEBI:61977"/>
        <dbReference type="ChEBI" id="CHEBI:456216"/>
        <dbReference type="EC" id="2.7.12.2"/>
    </reaction>
</comment>
<keyword evidence="6 15" id="KW-0547">Nucleotide-binding</keyword>
<feature type="compositionally biased region" description="Low complexity" evidence="16">
    <location>
        <begin position="400"/>
        <end position="409"/>
    </location>
</feature>
<comment type="catalytic activity">
    <reaction evidence="12">
        <text>L-seryl-[protein] + ATP = O-phospho-L-seryl-[protein] + ADP + H(+)</text>
        <dbReference type="Rhea" id="RHEA:17989"/>
        <dbReference type="Rhea" id="RHEA-COMP:9863"/>
        <dbReference type="Rhea" id="RHEA-COMP:11604"/>
        <dbReference type="ChEBI" id="CHEBI:15378"/>
        <dbReference type="ChEBI" id="CHEBI:29999"/>
        <dbReference type="ChEBI" id="CHEBI:30616"/>
        <dbReference type="ChEBI" id="CHEBI:83421"/>
        <dbReference type="ChEBI" id="CHEBI:456216"/>
        <dbReference type="EC" id="2.7.12.2"/>
    </reaction>
</comment>
<feature type="region of interest" description="Disordered" evidence="16">
    <location>
        <begin position="18"/>
        <end position="58"/>
    </location>
</feature>
<dbReference type="RefSeq" id="XP_027198886.1">
    <property type="nucleotide sequence ID" value="XM_027343085.1"/>
</dbReference>
<dbReference type="AlphaFoldDB" id="A0A6P6Y1A3"/>
<evidence type="ECO:0000259" key="17">
    <source>
        <dbReference type="PROSITE" id="PS50011"/>
    </source>
</evidence>
<dbReference type="GO" id="GO:0005524">
    <property type="term" value="F:ATP binding"/>
    <property type="evidence" value="ECO:0007669"/>
    <property type="project" value="UniProtKB-UniRule"/>
</dbReference>
<evidence type="ECO:0000313" key="18">
    <source>
        <dbReference type="Proteomes" id="UP000515146"/>
    </source>
</evidence>